<evidence type="ECO:0000256" key="2">
    <source>
        <dbReference type="ARBA" id="ARBA00022962"/>
    </source>
</evidence>
<reference evidence="4 6" key="3">
    <citation type="journal article" date="2021" name="BMC Genomics">
        <title>Genome-resolved metagenome and metatranscriptome analyses of thermophilic composting reveal key bacterial players and their metabolic interactions.</title>
        <authorList>
            <person name="Braga L.P.P."/>
            <person name="Pereira R.V."/>
            <person name="Martins L.F."/>
            <person name="Moura L.M.S."/>
            <person name="Sanchez F.B."/>
            <person name="Patane J.S.L."/>
            <person name="da Silva A.M."/>
            <person name="Setubal J.C."/>
        </authorList>
    </citation>
    <scope>NUCLEOTIDE SEQUENCE [LARGE SCALE GENOMIC DNA]</scope>
    <source>
        <strain evidence="4">ZC4RG45</strain>
    </source>
</reference>
<dbReference type="EMBL" id="QGUI02000004">
    <property type="protein sequence ID" value="MFO7190800.1"/>
    <property type="molecule type" value="Genomic_DNA"/>
</dbReference>
<sequence>MCGISGRVRYDAGAVGADIVELAACMRHRGPDSTGFAVYGVPRERGYVVRGFLDDRADLDATLQAFTDTTREFGSDLLADPTWDESGQRHVLWRAEVDEIADLARWVEQVEARPGVELLSVGRALEVIKDVGDARAVDDKHRVSELRGTHALSNMRLATESLVSPIASHPFWARPFPDVCIVHNGQLTNYYRWRRRLEREGYRFVSENDSELIAVWNSVQMKNGASLRESLVRSQSALDGVFTYLLGTPDGIGMAKDRWAIKPLAVVAADDGIAIATEEQALRSLYVDEVDVRNFDEPLMTHVWGLRPDEDEGGLAA</sequence>
<dbReference type="Pfam" id="PF13537">
    <property type="entry name" value="GATase_7"/>
    <property type="match status" value="1"/>
</dbReference>
<protein>
    <submittedName>
        <fullName evidence="5">Glutamine amidotransferase</fullName>
    </submittedName>
</protein>
<organism evidence="5">
    <name type="scientific">Thermocrispum agreste</name>
    <dbReference type="NCBI Taxonomy" id="37925"/>
    <lineage>
        <taxon>Bacteria</taxon>
        <taxon>Bacillati</taxon>
        <taxon>Actinomycetota</taxon>
        <taxon>Actinomycetes</taxon>
        <taxon>Pseudonocardiales</taxon>
        <taxon>Pseudonocardiaceae</taxon>
        <taxon>Thermocrispum</taxon>
    </lineage>
</organism>
<evidence type="ECO:0000313" key="4">
    <source>
        <dbReference type="EMBL" id="MFO7190800.1"/>
    </source>
</evidence>
<name>A0A2W4JRL8_9PSEU</name>
<accession>A0A2W4JRL8</accession>
<proteinExistence type="predicted"/>
<dbReference type="GO" id="GO:0016740">
    <property type="term" value="F:transferase activity"/>
    <property type="evidence" value="ECO:0007669"/>
    <property type="project" value="UniProtKB-KW"/>
</dbReference>
<comment type="caution">
    <text evidence="5">The sequence shown here is derived from an EMBL/GenBank/DDBJ whole genome shotgun (WGS) entry which is preliminary data.</text>
</comment>
<dbReference type="Gene3D" id="3.60.20.10">
    <property type="entry name" value="Glutamine Phosphoribosylpyrophosphate, subunit 1, domain 1"/>
    <property type="match status" value="1"/>
</dbReference>
<dbReference type="Proteomes" id="UP000249324">
    <property type="component" value="Unassembled WGS sequence"/>
</dbReference>
<dbReference type="PROSITE" id="PS51278">
    <property type="entry name" value="GATASE_TYPE_2"/>
    <property type="match status" value="1"/>
</dbReference>
<reference evidence="4" key="4">
    <citation type="submission" date="2023-08" db="EMBL/GenBank/DDBJ databases">
        <authorList>
            <person name="Guima S.E.S."/>
            <person name="Martins L.F."/>
            <person name="Silva A.M."/>
            <person name="Setubal J.C."/>
        </authorList>
    </citation>
    <scope>NUCLEOTIDE SEQUENCE</scope>
    <source>
        <strain evidence="4">ZC4RG45</strain>
    </source>
</reference>
<reference evidence="5" key="2">
    <citation type="submission" date="2018-05" db="EMBL/GenBank/DDBJ databases">
        <authorList>
            <person name="Lanie J.A."/>
            <person name="Ng W.-L."/>
            <person name="Kazmierczak K.M."/>
            <person name="Andrzejewski T.M."/>
            <person name="Davidsen T.M."/>
            <person name="Wayne K.J."/>
            <person name="Tettelin H."/>
            <person name="Glass J.I."/>
            <person name="Rusch D."/>
            <person name="Podicherti R."/>
            <person name="Tsui H.-C.T."/>
            <person name="Winkler M.E."/>
        </authorList>
    </citation>
    <scope>NUCLEOTIDE SEQUENCE</scope>
    <source>
        <strain evidence="5">ZC4RG45</strain>
    </source>
</reference>
<gene>
    <name evidence="4" type="ORF">DIU77_000945</name>
    <name evidence="5" type="ORF">DIU77_03770</name>
</gene>
<evidence type="ECO:0000256" key="1">
    <source>
        <dbReference type="ARBA" id="ARBA00022679"/>
    </source>
</evidence>
<evidence type="ECO:0000313" key="5">
    <source>
        <dbReference type="EMBL" id="PZN00386.1"/>
    </source>
</evidence>
<evidence type="ECO:0000259" key="3">
    <source>
        <dbReference type="PROSITE" id="PS51278"/>
    </source>
</evidence>
<evidence type="ECO:0000313" key="6">
    <source>
        <dbReference type="Proteomes" id="UP000249324"/>
    </source>
</evidence>
<dbReference type="AlphaFoldDB" id="A0A2W4JRL8"/>
<dbReference type="InterPro" id="IPR017932">
    <property type="entry name" value="GATase_2_dom"/>
</dbReference>
<dbReference type="PANTHER" id="PTHR11907">
    <property type="entry name" value="AMIDOPHOSPHORIBOSYLTRANSFERASE"/>
    <property type="match status" value="1"/>
</dbReference>
<keyword evidence="1 5" id="KW-0808">Transferase</keyword>
<dbReference type="STRING" id="1111738.GCA_000427905_02943"/>
<feature type="domain" description="Glutamine amidotransferase type-2" evidence="3">
    <location>
        <begin position="2"/>
        <end position="317"/>
    </location>
</feature>
<reference evidence="4" key="1">
    <citation type="submission" date="2018-05" db="EMBL/GenBank/DDBJ databases">
        <authorList>
            <person name="Moura L."/>
            <person name="Setubal J.C."/>
        </authorList>
    </citation>
    <scope>NUCLEOTIDE SEQUENCE</scope>
    <source>
        <strain evidence="4">ZC4RG45</strain>
    </source>
</reference>
<dbReference type="SUPFAM" id="SSF56235">
    <property type="entry name" value="N-terminal nucleophile aminohydrolases (Ntn hydrolases)"/>
    <property type="match status" value="1"/>
</dbReference>
<dbReference type="EMBL" id="QGUI01000090">
    <property type="protein sequence ID" value="PZN00386.1"/>
    <property type="molecule type" value="Genomic_DNA"/>
</dbReference>
<keyword evidence="2 5" id="KW-0315">Glutamine amidotransferase</keyword>
<dbReference type="InterPro" id="IPR029055">
    <property type="entry name" value="Ntn_hydrolases_N"/>
</dbReference>